<dbReference type="InterPro" id="IPR036890">
    <property type="entry name" value="HATPase_C_sf"/>
</dbReference>
<evidence type="ECO:0000313" key="7">
    <source>
        <dbReference type="EMBL" id="PWJ72752.1"/>
    </source>
</evidence>
<dbReference type="InterPro" id="IPR010559">
    <property type="entry name" value="Sig_transdc_His_kin_internal"/>
</dbReference>
<dbReference type="PANTHER" id="PTHR34220">
    <property type="entry name" value="SENSOR HISTIDINE KINASE YPDA"/>
    <property type="match status" value="1"/>
</dbReference>
<evidence type="ECO:0000256" key="1">
    <source>
        <dbReference type="ARBA" id="ARBA00004370"/>
    </source>
</evidence>
<reference evidence="7 8" key="1">
    <citation type="submission" date="2018-05" db="EMBL/GenBank/DDBJ databases">
        <authorList>
            <person name="Goeker M."/>
            <person name="Huntemann M."/>
            <person name="Clum A."/>
            <person name="Pillay M."/>
            <person name="Palaniappan K."/>
            <person name="Varghese N."/>
            <person name="Mikhailova N."/>
            <person name="Stamatis D."/>
            <person name="Reddy T."/>
            <person name="Daum C."/>
            <person name="Shapiro N."/>
            <person name="Ivanova N."/>
            <person name="Kyrpides N."/>
            <person name="Woyke T."/>
        </authorList>
    </citation>
    <scope>NUCLEOTIDE SEQUENCE [LARGE SCALE GENOMIC DNA]</scope>
    <source>
        <strain evidence="7 8">DSM 26524</strain>
    </source>
</reference>
<dbReference type="AlphaFoldDB" id="A0AB73SZ58"/>
<dbReference type="CDD" id="cd06225">
    <property type="entry name" value="HAMP"/>
    <property type="match status" value="1"/>
</dbReference>
<evidence type="ECO:0000259" key="6">
    <source>
        <dbReference type="PROSITE" id="PS50885"/>
    </source>
</evidence>
<evidence type="ECO:0000256" key="2">
    <source>
        <dbReference type="ARBA" id="ARBA00022553"/>
    </source>
</evidence>
<dbReference type="SUPFAM" id="SSF158472">
    <property type="entry name" value="HAMP domain-like"/>
    <property type="match status" value="1"/>
</dbReference>
<accession>A0AB73SZ58</accession>
<dbReference type="EMBL" id="QGGY01000016">
    <property type="protein sequence ID" value="PWJ72752.1"/>
    <property type="molecule type" value="Genomic_DNA"/>
</dbReference>
<gene>
    <name evidence="7" type="ORF">C7383_11666</name>
</gene>
<dbReference type="InterPro" id="IPR050640">
    <property type="entry name" value="Bact_2-comp_sensor_kinase"/>
</dbReference>
<feature type="domain" description="HAMP" evidence="6">
    <location>
        <begin position="318"/>
        <end position="370"/>
    </location>
</feature>
<feature type="transmembrane region" description="Helical" evidence="5">
    <location>
        <begin position="298"/>
        <end position="317"/>
    </location>
</feature>
<protein>
    <submittedName>
        <fullName evidence="7">Two-component system sensor histidine kinase YesM</fullName>
    </submittedName>
</protein>
<dbReference type="Pfam" id="PF02518">
    <property type="entry name" value="HATPase_c"/>
    <property type="match status" value="1"/>
</dbReference>
<organism evidence="7 8">
    <name type="scientific">Murimonas intestini</name>
    <dbReference type="NCBI Taxonomy" id="1337051"/>
    <lineage>
        <taxon>Bacteria</taxon>
        <taxon>Bacillati</taxon>
        <taxon>Bacillota</taxon>
        <taxon>Clostridia</taxon>
        <taxon>Lachnospirales</taxon>
        <taxon>Lachnospiraceae</taxon>
        <taxon>Murimonas</taxon>
    </lineage>
</organism>
<dbReference type="Pfam" id="PF06580">
    <property type="entry name" value="His_kinase"/>
    <property type="match status" value="1"/>
</dbReference>
<dbReference type="GO" id="GO:0000155">
    <property type="term" value="F:phosphorelay sensor kinase activity"/>
    <property type="evidence" value="ECO:0007669"/>
    <property type="project" value="InterPro"/>
</dbReference>
<evidence type="ECO:0000256" key="4">
    <source>
        <dbReference type="ARBA" id="ARBA00022777"/>
    </source>
</evidence>
<dbReference type="Proteomes" id="UP000245412">
    <property type="component" value="Unassembled WGS sequence"/>
</dbReference>
<dbReference type="RefSeq" id="WP_109748220.1">
    <property type="nucleotide sequence ID" value="NZ_JANKBI010000016.1"/>
</dbReference>
<keyword evidence="2" id="KW-0597">Phosphoprotein</keyword>
<dbReference type="GO" id="GO:0016020">
    <property type="term" value="C:membrane"/>
    <property type="evidence" value="ECO:0007669"/>
    <property type="project" value="UniProtKB-SubCell"/>
</dbReference>
<name>A0AB73SZ58_9FIRM</name>
<dbReference type="PANTHER" id="PTHR34220:SF7">
    <property type="entry name" value="SENSOR HISTIDINE KINASE YPDA"/>
    <property type="match status" value="1"/>
</dbReference>
<dbReference type="Gene3D" id="6.10.340.10">
    <property type="match status" value="1"/>
</dbReference>
<keyword evidence="5" id="KW-0812">Transmembrane</keyword>
<evidence type="ECO:0000256" key="3">
    <source>
        <dbReference type="ARBA" id="ARBA00022679"/>
    </source>
</evidence>
<dbReference type="SUPFAM" id="SSF55874">
    <property type="entry name" value="ATPase domain of HSP90 chaperone/DNA topoisomerase II/histidine kinase"/>
    <property type="match status" value="1"/>
</dbReference>
<dbReference type="Gene3D" id="3.30.565.10">
    <property type="entry name" value="Histidine kinase-like ATPase, C-terminal domain"/>
    <property type="match status" value="1"/>
</dbReference>
<evidence type="ECO:0000256" key="5">
    <source>
        <dbReference type="SAM" id="Phobius"/>
    </source>
</evidence>
<dbReference type="InterPro" id="IPR003660">
    <property type="entry name" value="HAMP_dom"/>
</dbReference>
<dbReference type="PROSITE" id="PS50885">
    <property type="entry name" value="HAMP"/>
    <property type="match status" value="1"/>
</dbReference>
<comment type="subcellular location">
    <subcellularLocation>
        <location evidence="1">Membrane</location>
    </subcellularLocation>
</comment>
<proteinExistence type="predicted"/>
<keyword evidence="3" id="KW-0808">Transferase</keyword>
<evidence type="ECO:0000313" key="8">
    <source>
        <dbReference type="Proteomes" id="UP000245412"/>
    </source>
</evidence>
<dbReference type="InterPro" id="IPR003594">
    <property type="entry name" value="HATPase_dom"/>
</dbReference>
<sequence>MRRGLHLNSMVVRILCTVALGVLSAAAIISAIVIHISTDIFVDTYGKSQEQVFRQIENDLNDFHENLMKIVNAVDSSWAFHLYLEDGEQEPALSFQTVYQMDSDLEKAIPSNINDISVMVIGMNQKSYINRAETITTPKGEILAGEAAVKALDNPDSIQYYMAENGYTSTTKESRVLMAVKALCFLESKEPYGLVFITIKEEDFEKFYKFFTSDAAEFYLIDSSGEVISSNDKEVIGRREEKDYLAEAAEAGVLRYQTKEDGRLLTVLNTDMPYFACRAYGVIDNGKALDKLYNAPQILLICAVIGAAVMVITLLVVRQTTRPLSVMVRKMSGAIDKDLKEHMDITGSEEVQELARTYNRMLDDLNSYITKLMEIQKEKRKAEISALQMQINPHYIYNTLASIKWLIYEGDTEKSTRTIDAFIMLLRNTISNSDEFITVGQEIENLKNYVLINNTRYGDRIKAEYFVAPGCQNCMILKLILQPFVENAFFHGFPSEMPGHIQVFAERDGSNLRIQIVDDGVGMDQGRLNDLKGKRTKTEHFTGIGVNNVDDRLKLVYGAEYGISIDSTINEGTTVTIIFPAEEFKA</sequence>
<keyword evidence="5" id="KW-1133">Transmembrane helix</keyword>
<comment type="caution">
    <text evidence="7">The sequence shown here is derived from an EMBL/GenBank/DDBJ whole genome shotgun (WGS) entry which is preliminary data.</text>
</comment>
<keyword evidence="5" id="KW-0472">Membrane</keyword>
<dbReference type="SMART" id="SM00304">
    <property type="entry name" value="HAMP"/>
    <property type="match status" value="1"/>
</dbReference>
<keyword evidence="4 7" id="KW-0418">Kinase</keyword>
<feature type="transmembrane region" description="Helical" evidence="5">
    <location>
        <begin position="12"/>
        <end position="34"/>
    </location>
</feature>
<keyword evidence="8" id="KW-1185">Reference proteome</keyword>